<dbReference type="Pfam" id="PF01035">
    <property type="entry name" value="DNA_binding_1"/>
    <property type="match status" value="1"/>
</dbReference>
<dbReference type="InterPro" id="IPR052520">
    <property type="entry name" value="ATL_DNA_repair"/>
</dbReference>
<dbReference type="InterPro" id="IPR036388">
    <property type="entry name" value="WH-like_DNA-bd_sf"/>
</dbReference>
<reference evidence="3" key="1">
    <citation type="submission" date="2022-04" db="EMBL/GenBank/DDBJ databases">
        <title>Mucilaginibacter sp. RS28 isolated from freshwater.</title>
        <authorList>
            <person name="Ko S.-R."/>
        </authorList>
    </citation>
    <scope>NUCLEOTIDE SEQUENCE</scope>
    <source>
        <strain evidence="3">RS28</strain>
    </source>
</reference>
<dbReference type="InterPro" id="IPR036217">
    <property type="entry name" value="MethylDNA_cys_MeTrfase_DNAb"/>
</dbReference>
<dbReference type="NCBIfam" id="TIGR00589">
    <property type="entry name" value="ogt"/>
    <property type="match status" value="1"/>
</dbReference>
<evidence type="ECO:0000313" key="4">
    <source>
        <dbReference type="Proteomes" id="UP001139450"/>
    </source>
</evidence>
<keyword evidence="1" id="KW-0227">DNA damage</keyword>
<accession>A0A9X1X4N9</accession>
<evidence type="ECO:0000313" key="3">
    <source>
        <dbReference type="EMBL" id="MCJ8210486.1"/>
    </source>
</evidence>
<organism evidence="3 4">
    <name type="scientific">Mucilaginibacter straminoryzae</name>
    <dbReference type="NCBI Taxonomy" id="2932774"/>
    <lineage>
        <taxon>Bacteria</taxon>
        <taxon>Pseudomonadati</taxon>
        <taxon>Bacteroidota</taxon>
        <taxon>Sphingobacteriia</taxon>
        <taxon>Sphingobacteriales</taxon>
        <taxon>Sphingobacteriaceae</taxon>
        <taxon>Mucilaginibacter</taxon>
    </lineage>
</organism>
<evidence type="ECO:0000259" key="2">
    <source>
        <dbReference type="Pfam" id="PF01035"/>
    </source>
</evidence>
<dbReference type="AlphaFoldDB" id="A0A9X1X4N9"/>
<dbReference type="SUPFAM" id="SSF46767">
    <property type="entry name" value="Methylated DNA-protein cysteine methyltransferase, C-terminal domain"/>
    <property type="match status" value="1"/>
</dbReference>
<dbReference type="CDD" id="cd06445">
    <property type="entry name" value="ATase"/>
    <property type="match status" value="1"/>
</dbReference>
<dbReference type="RefSeq" id="WP_245130325.1">
    <property type="nucleotide sequence ID" value="NZ_JALJEJ010000005.1"/>
</dbReference>
<dbReference type="InterPro" id="IPR014048">
    <property type="entry name" value="MethylDNA_cys_MeTrfase_DNA-bd"/>
</dbReference>
<dbReference type="GO" id="GO:0006281">
    <property type="term" value="P:DNA repair"/>
    <property type="evidence" value="ECO:0007669"/>
    <property type="project" value="InterPro"/>
</dbReference>
<gene>
    <name evidence="3" type="ORF">MUY27_12280</name>
</gene>
<dbReference type="PANTHER" id="PTHR42942">
    <property type="entry name" value="6-O-METHYLGUANINE DNA METHYLTRANSFERASE"/>
    <property type="match status" value="1"/>
</dbReference>
<dbReference type="EMBL" id="JALJEJ010000005">
    <property type="protein sequence ID" value="MCJ8210486.1"/>
    <property type="molecule type" value="Genomic_DNA"/>
</dbReference>
<dbReference type="Proteomes" id="UP001139450">
    <property type="component" value="Unassembled WGS sequence"/>
</dbReference>
<feature type="domain" description="Methylated-DNA-[protein]-cysteine S-methyltransferase DNA binding" evidence="2">
    <location>
        <begin position="6"/>
        <end position="86"/>
    </location>
</feature>
<dbReference type="PANTHER" id="PTHR42942:SF1">
    <property type="entry name" value="ALKYLTRANSFERASE-LIKE PROTEIN 1"/>
    <property type="match status" value="1"/>
</dbReference>
<evidence type="ECO:0000256" key="1">
    <source>
        <dbReference type="ARBA" id="ARBA00022763"/>
    </source>
</evidence>
<protein>
    <submittedName>
        <fullName evidence="3">MGMT family protein</fullName>
    </submittedName>
</protein>
<dbReference type="GO" id="GO:0003824">
    <property type="term" value="F:catalytic activity"/>
    <property type="evidence" value="ECO:0007669"/>
    <property type="project" value="InterPro"/>
</dbReference>
<comment type="caution">
    <text evidence="3">The sequence shown here is derived from an EMBL/GenBank/DDBJ whole genome shotgun (WGS) entry which is preliminary data.</text>
</comment>
<dbReference type="Gene3D" id="1.10.10.10">
    <property type="entry name" value="Winged helix-like DNA-binding domain superfamily/Winged helix DNA-binding domain"/>
    <property type="match status" value="1"/>
</dbReference>
<proteinExistence type="predicted"/>
<keyword evidence="4" id="KW-1185">Reference proteome</keyword>
<sequence length="109" mass="12433">MKDESFFEHVWEVCRQIPPGRVTSYGAIAKVLGKPNWSRMVGYAMGACGRATEPVPFYRVVNSSGQLTGHEGAADRRQKFLEEEGVEIVNHKIKNFKKIFWDPGKELEY</sequence>
<name>A0A9X1X4N9_9SPHI</name>